<dbReference type="EMBL" id="SMMG02000007">
    <property type="protein sequence ID" value="KAA3465730.1"/>
    <property type="molecule type" value="Genomic_DNA"/>
</dbReference>
<gene>
    <name evidence="1" type="ORF">EPI10_000871</name>
</gene>
<organism evidence="1 2">
    <name type="scientific">Gossypium australe</name>
    <dbReference type="NCBI Taxonomy" id="47621"/>
    <lineage>
        <taxon>Eukaryota</taxon>
        <taxon>Viridiplantae</taxon>
        <taxon>Streptophyta</taxon>
        <taxon>Embryophyta</taxon>
        <taxon>Tracheophyta</taxon>
        <taxon>Spermatophyta</taxon>
        <taxon>Magnoliopsida</taxon>
        <taxon>eudicotyledons</taxon>
        <taxon>Gunneridae</taxon>
        <taxon>Pentapetalae</taxon>
        <taxon>rosids</taxon>
        <taxon>malvids</taxon>
        <taxon>Malvales</taxon>
        <taxon>Malvaceae</taxon>
        <taxon>Malvoideae</taxon>
        <taxon>Gossypium</taxon>
    </lineage>
</organism>
<proteinExistence type="predicted"/>
<evidence type="ECO:0000313" key="1">
    <source>
        <dbReference type="EMBL" id="KAA3465730.1"/>
    </source>
</evidence>
<dbReference type="Proteomes" id="UP000325315">
    <property type="component" value="Unassembled WGS sequence"/>
</dbReference>
<name>A0A5B6V959_9ROSI</name>
<dbReference type="InterPro" id="IPR021109">
    <property type="entry name" value="Peptidase_aspartic_dom_sf"/>
</dbReference>
<keyword evidence="2" id="KW-1185">Reference proteome</keyword>
<dbReference type="PANTHER" id="PTHR33067">
    <property type="entry name" value="RNA-DIRECTED DNA POLYMERASE-RELATED"/>
    <property type="match status" value="1"/>
</dbReference>
<protein>
    <submittedName>
        <fullName evidence="1">Retrovirus-related Pol polyprotein from transposon opus</fullName>
    </submittedName>
</protein>
<dbReference type="AlphaFoldDB" id="A0A5B6V959"/>
<comment type="caution">
    <text evidence="1">The sequence shown here is derived from an EMBL/GenBank/DDBJ whole genome shotgun (WGS) entry which is preliminary data.</text>
</comment>
<dbReference type="Gene3D" id="2.40.70.10">
    <property type="entry name" value="Acid Proteases"/>
    <property type="match status" value="1"/>
</dbReference>
<dbReference type="PANTHER" id="PTHR33067:SF31">
    <property type="entry name" value="RNA-DIRECTED DNA POLYMERASE"/>
    <property type="match status" value="1"/>
</dbReference>
<sequence>MSRRKKIGREERFTLNAACSAVVSRRVLPKLKDPSKIGGVNFGKTLCNLGASINLMPLSIYRKLGLGDLRETSDVLVRVKQFILLIGFINLDFKEELEILILLGRPFLATSKATIDVGK</sequence>
<dbReference type="OrthoDB" id="1702682at2759"/>
<reference evidence="2" key="1">
    <citation type="journal article" date="2019" name="Plant Biotechnol. J.">
        <title>Genome sequencing of the Australian wild diploid species Gossypium australe highlights disease resistance and delayed gland morphogenesis.</title>
        <authorList>
            <person name="Cai Y."/>
            <person name="Cai X."/>
            <person name="Wang Q."/>
            <person name="Wang P."/>
            <person name="Zhang Y."/>
            <person name="Cai C."/>
            <person name="Xu Y."/>
            <person name="Wang K."/>
            <person name="Zhou Z."/>
            <person name="Wang C."/>
            <person name="Geng S."/>
            <person name="Li B."/>
            <person name="Dong Q."/>
            <person name="Hou Y."/>
            <person name="Wang H."/>
            <person name="Ai P."/>
            <person name="Liu Z."/>
            <person name="Yi F."/>
            <person name="Sun M."/>
            <person name="An G."/>
            <person name="Cheng J."/>
            <person name="Zhang Y."/>
            <person name="Shi Q."/>
            <person name="Xie Y."/>
            <person name="Shi X."/>
            <person name="Chang Y."/>
            <person name="Huang F."/>
            <person name="Chen Y."/>
            <person name="Hong S."/>
            <person name="Mi L."/>
            <person name="Sun Q."/>
            <person name="Zhang L."/>
            <person name="Zhou B."/>
            <person name="Peng R."/>
            <person name="Zhang X."/>
            <person name="Liu F."/>
        </authorList>
    </citation>
    <scope>NUCLEOTIDE SEQUENCE [LARGE SCALE GENOMIC DNA]</scope>
    <source>
        <strain evidence="2">cv. PA1801</strain>
    </source>
</reference>
<accession>A0A5B6V959</accession>
<evidence type="ECO:0000313" key="2">
    <source>
        <dbReference type="Proteomes" id="UP000325315"/>
    </source>
</evidence>